<evidence type="ECO:0000256" key="2">
    <source>
        <dbReference type="ARBA" id="ARBA00022553"/>
    </source>
</evidence>
<evidence type="ECO:0000256" key="6">
    <source>
        <dbReference type="ARBA" id="ARBA00022967"/>
    </source>
</evidence>
<evidence type="ECO:0000313" key="11">
    <source>
        <dbReference type="EMBL" id="ADK81036.1"/>
    </source>
</evidence>
<feature type="transmembrane region" description="Helical" evidence="10">
    <location>
        <begin position="30"/>
        <end position="49"/>
    </location>
</feature>
<keyword evidence="8 10" id="KW-1133">Transmembrane helix</keyword>
<keyword evidence="9 10" id="KW-0472">Membrane</keyword>
<comment type="function">
    <text evidence="10">Part of a membrane-bound complex that couples electron transfer with translocation of ions across the membrane.</text>
</comment>
<sequence length="379" mass="40692">MSEKNKEAEKIMRLVESSPQIHNKQSTSSIMWSVTLALLPAAVWGIYLFGARALTVLLVSIAAAVVTEAIIAAFSGRFTLFDGSAVLTGLLIGFNMPPAVPFYVPIFGSVFAIAVVKWTFGGLGGNWMNPALAGRVFVFFSWTGQMTSWSSPKTVVDAVSSATPLGMLKTGLLDYSGSATGPAEFLSSNGFVGSTNGLSHFFTPLFGGGTSGKIYADLFTGNVGGCIGEVSALLLILGALYLFAKKIITWQIPVAYLGSFALLVWIFGGNRYGMGAFSGDVLFHLFSGGIMLGALYMATDMVTSPLTGKGMIIYGVGIGFLTFLIRFYGSFPEGVSLAIILMNIFVPMIDRYNKPHRFGVERKRFIDRLKEQSKAREEA</sequence>
<dbReference type="InterPro" id="IPR004338">
    <property type="entry name" value="NqrB/RnfD"/>
</dbReference>
<comment type="cofactor">
    <cofactor evidence="10">
        <name>FMN</name>
        <dbReference type="ChEBI" id="CHEBI:58210"/>
    </cofactor>
</comment>
<dbReference type="HAMAP" id="MF_00462">
    <property type="entry name" value="RsxD_RnfD"/>
    <property type="match status" value="1"/>
</dbReference>
<evidence type="ECO:0000256" key="8">
    <source>
        <dbReference type="ARBA" id="ARBA00022989"/>
    </source>
</evidence>
<evidence type="ECO:0000313" key="12">
    <source>
        <dbReference type="Proteomes" id="UP000002318"/>
    </source>
</evidence>
<keyword evidence="12" id="KW-1185">Reference proteome</keyword>
<evidence type="ECO:0000256" key="9">
    <source>
        <dbReference type="ARBA" id="ARBA00023136"/>
    </source>
</evidence>
<keyword evidence="5 10" id="KW-0812">Transmembrane</keyword>
<comment type="caution">
    <text evidence="10">Lacks conserved residue(s) required for the propagation of feature annotation.</text>
</comment>
<keyword evidence="7 10" id="KW-0249">Electron transport</keyword>
<feature type="modified residue" description="FMN phosphoryl threonine" evidence="10">
    <location>
        <position position="163"/>
    </location>
</feature>
<evidence type="ECO:0000256" key="4">
    <source>
        <dbReference type="ARBA" id="ARBA00022643"/>
    </source>
</evidence>
<evidence type="ECO:0000256" key="3">
    <source>
        <dbReference type="ARBA" id="ARBA00022630"/>
    </source>
</evidence>
<dbReference type="Proteomes" id="UP000002318">
    <property type="component" value="Chromosome"/>
</dbReference>
<feature type="transmembrane region" description="Helical" evidence="10">
    <location>
        <begin position="56"/>
        <end position="80"/>
    </location>
</feature>
<keyword evidence="10" id="KW-1003">Cell membrane</keyword>
<reference evidence="11 12" key="1">
    <citation type="journal article" date="2010" name="Stand. Genomic Sci.">
        <title>Complete genome sequence of Spirochaeta smaragdinae type strain (SEBR 4228).</title>
        <authorList>
            <person name="Mavromatis K."/>
            <person name="Yasawong M."/>
            <person name="Chertkov O."/>
            <person name="Lapidus A."/>
            <person name="Lucas S."/>
            <person name="Nolan M."/>
            <person name="Del Rio T.G."/>
            <person name="Tice H."/>
            <person name="Cheng J.F."/>
            <person name="Pitluck S."/>
            <person name="Liolios K."/>
            <person name="Ivanova N."/>
            <person name="Tapia R."/>
            <person name="Han C."/>
            <person name="Bruce D."/>
            <person name="Goodwin L."/>
            <person name="Pati A."/>
            <person name="Chen A."/>
            <person name="Palaniappan K."/>
            <person name="Land M."/>
            <person name="Hauser L."/>
            <person name="Chang Y.J."/>
            <person name="Jeffries C.D."/>
            <person name="Detter J.C."/>
            <person name="Rohde M."/>
            <person name="Brambilla E."/>
            <person name="Spring S."/>
            <person name="Goker M."/>
            <person name="Sikorski J."/>
            <person name="Woyke T."/>
            <person name="Bristow J."/>
            <person name="Eisen J.A."/>
            <person name="Markowitz V."/>
            <person name="Hugenholtz P."/>
            <person name="Klenk H.P."/>
            <person name="Kyrpides N.C."/>
        </authorList>
    </citation>
    <scope>NUCLEOTIDE SEQUENCE [LARGE SCALE GENOMIC DNA]</scope>
    <source>
        <strain evidence="12">DSM 11293 / JCM 15392 / SEBR 4228</strain>
    </source>
</reference>
<gene>
    <name evidence="10" type="primary">rnfD</name>
    <name evidence="11" type="ordered locus">Spirs_1910</name>
</gene>
<feature type="transmembrane region" description="Helical" evidence="10">
    <location>
        <begin position="100"/>
        <end position="120"/>
    </location>
</feature>
<keyword evidence="1 10" id="KW-0813">Transport</keyword>
<dbReference type="RefSeq" id="WP_013254500.1">
    <property type="nucleotide sequence ID" value="NC_014364.1"/>
</dbReference>
<dbReference type="PANTHER" id="PTHR30578">
    <property type="entry name" value="ELECTRON TRANSPORT COMPLEX PROTEIN RNFD"/>
    <property type="match status" value="1"/>
</dbReference>
<name>E1R6L8_SEDSS</name>
<dbReference type="Pfam" id="PF03116">
    <property type="entry name" value="NQR2_RnfD_RnfE"/>
    <property type="match status" value="1"/>
</dbReference>
<dbReference type="GO" id="GO:0055085">
    <property type="term" value="P:transmembrane transport"/>
    <property type="evidence" value="ECO:0007669"/>
    <property type="project" value="InterPro"/>
</dbReference>
<keyword evidence="2 10" id="KW-0597">Phosphoprotein</keyword>
<dbReference type="KEGG" id="ssm:Spirs_1910"/>
<comment type="similarity">
    <text evidence="10">Belongs to the NqrB/RnfD family.</text>
</comment>
<keyword evidence="3 10" id="KW-0285">Flavoprotein</keyword>
<accession>E1R6L8</accession>
<dbReference type="EMBL" id="CP002116">
    <property type="protein sequence ID" value="ADK81036.1"/>
    <property type="molecule type" value="Genomic_DNA"/>
</dbReference>
<keyword evidence="6 10" id="KW-1278">Translocase</keyword>
<feature type="transmembrane region" description="Helical" evidence="10">
    <location>
        <begin position="281"/>
        <end position="299"/>
    </location>
</feature>
<proteinExistence type="inferred from homology"/>
<dbReference type="GO" id="GO:0022900">
    <property type="term" value="P:electron transport chain"/>
    <property type="evidence" value="ECO:0007669"/>
    <property type="project" value="UniProtKB-UniRule"/>
</dbReference>
<comment type="subcellular location">
    <subcellularLocation>
        <location evidence="10">Cell inner membrane</location>
        <topology evidence="10">Multi-pass membrane protein</topology>
    </subcellularLocation>
</comment>
<protein>
    <recommendedName>
        <fullName evidence="10">Ion-translocating oxidoreductase complex subunit D</fullName>
        <ecNumber evidence="10">7.-.-.-</ecNumber>
    </recommendedName>
    <alternativeName>
        <fullName evidence="10">Rnf electron transport complex subunit D</fullName>
    </alternativeName>
</protein>
<dbReference type="InterPro" id="IPR011303">
    <property type="entry name" value="RnfD_bac"/>
</dbReference>
<organism evidence="11 12">
    <name type="scientific">Sediminispirochaeta smaragdinae (strain DSM 11293 / JCM 15392 / SEBR 4228)</name>
    <name type="common">Spirochaeta smaragdinae</name>
    <dbReference type="NCBI Taxonomy" id="573413"/>
    <lineage>
        <taxon>Bacteria</taxon>
        <taxon>Pseudomonadati</taxon>
        <taxon>Spirochaetota</taxon>
        <taxon>Spirochaetia</taxon>
        <taxon>Spirochaetales</taxon>
        <taxon>Spirochaetaceae</taxon>
        <taxon>Sediminispirochaeta</taxon>
    </lineage>
</organism>
<dbReference type="AlphaFoldDB" id="E1R6L8"/>
<evidence type="ECO:0000256" key="10">
    <source>
        <dbReference type="HAMAP-Rule" id="MF_00462"/>
    </source>
</evidence>
<dbReference type="eggNOG" id="COG4658">
    <property type="taxonomic scope" value="Bacteria"/>
</dbReference>
<dbReference type="EC" id="7.-.-.-" evidence="10"/>
<feature type="transmembrane region" description="Helical" evidence="10">
    <location>
        <begin position="250"/>
        <end position="269"/>
    </location>
</feature>
<keyword evidence="4 10" id="KW-0288">FMN</keyword>
<feature type="transmembrane region" description="Helical" evidence="10">
    <location>
        <begin position="219"/>
        <end position="243"/>
    </location>
</feature>
<dbReference type="GO" id="GO:0005886">
    <property type="term" value="C:plasma membrane"/>
    <property type="evidence" value="ECO:0007669"/>
    <property type="project" value="UniProtKB-SubCell"/>
</dbReference>
<dbReference type="PANTHER" id="PTHR30578:SF0">
    <property type="entry name" value="ION-TRANSLOCATING OXIDOREDUCTASE COMPLEX SUBUNIT D"/>
    <property type="match status" value="1"/>
</dbReference>
<dbReference type="NCBIfam" id="TIGR01946">
    <property type="entry name" value="rnfD"/>
    <property type="match status" value="1"/>
</dbReference>
<dbReference type="HOGENOM" id="CLU_042020_1_0_12"/>
<evidence type="ECO:0000256" key="7">
    <source>
        <dbReference type="ARBA" id="ARBA00022982"/>
    </source>
</evidence>
<evidence type="ECO:0000256" key="5">
    <source>
        <dbReference type="ARBA" id="ARBA00022692"/>
    </source>
</evidence>
<comment type="subunit">
    <text evidence="10">The complex is composed of six subunits: RnfA, RnfB, RnfC, RnfD, RnfE and RnfG.</text>
</comment>
<dbReference type="STRING" id="573413.Spirs_1910"/>
<evidence type="ECO:0000256" key="1">
    <source>
        <dbReference type="ARBA" id="ARBA00022448"/>
    </source>
</evidence>
<keyword evidence="10" id="KW-0997">Cell inner membrane</keyword>